<keyword evidence="2" id="KW-1185">Reference proteome</keyword>
<protein>
    <submittedName>
        <fullName evidence="1">Uncharacterized protein</fullName>
    </submittedName>
</protein>
<dbReference type="RefSeq" id="WP_147202844.1">
    <property type="nucleotide sequence ID" value="NZ_BJYT01000004.1"/>
</dbReference>
<name>A0A512BAB7_9BACT</name>
<proteinExistence type="predicted"/>
<accession>A0A512BAB7</accession>
<sequence length="98" mass="10470">MANNILQGINFVVATATGTWESIGLTTADTLEVYSSSLGNIVSWRPHKLINTLNSGGITKGQGYMINSKIERDMNVFKPMEGGAGLLLEDGTVILPES</sequence>
<reference evidence="1 2" key="1">
    <citation type="submission" date="2019-07" db="EMBL/GenBank/DDBJ databases">
        <title>Whole genome shotgun sequence of Segetibacter aerophilus NBRC 106135.</title>
        <authorList>
            <person name="Hosoyama A."/>
            <person name="Uohara A."/>
            <person name="Ohji S."/>
            <person name="Ichikawa N."/>
        </authorList>
    </citation>
    <scope>NUCLEOTIDE SEQUENCE [LARGE SCALE GENOMIC DNA]</scope>
    <source>
        <strain evidence="1 2">NBRC 106135</strain>
    </source>
</reference>
<dbReference type="EMBL" id="BJYT01000004">
    <property type="protein sequence ID" value="GEO08777.1"/>
    <property type="molecule type" value="Genomic_DNA"/>
</dbReference>
<dbReference type="Proteomes" id="UP000321513">
    <property type="component" value="Unassembled WGS sequence"/>
</dbReference>
<evidence type="ECO:0000313" key="2">
    <source>
        <dbReference type="Proteomes" id="UP000321513"/>
    </source>
</evidence>
<organism evidence="1 2">
    <name type="scientific">Segetibacter aerophilus</name>
    <dbReference type="NCBI Taxonomy" id="670293"/>
    <lineage>
        <taxon>Bacteria</taxon>
        <taxon>Pseudomonadati</taxon>
        <taxon>Bacteroidota</taxon>
        <taxon>Chitinophagia</taxon>
        <taxon>Chitinophagales</taxon>
        <taxon>Chitinophagaceae</taxon>
        <taxon>Segetibacter</taxon>
    </lineage>
</organism>
<gene>
    <name evidence="1" type="ORF">SAE01_12730</name>
</gene>
<evidence type="ECO:0000313" key="1">
    <source>
        <dbReference type="EMBL" id="GEO08777.1"/>
    </source>
</evidence>
<dbReference type="AlphaFoldDB" id="A0A512BAB7"/>
<comment type="caution">
    <text evidence="1">The sequence shown here is derived from an EMBL/GenBank/DDBJ whole genome shotgun (WGS) entry which is preliminary data.</text>
</comment>